<evidence type="ECO:0000256" key="1">
    <source>
        <dbReference type="SAM" id="Phobius"/>
    </source>
</evidence>
<comment type="caution">
    <text evidence="2">The sequence shown here is derived from an EMBL/GenBank/DDBJ whole genome shotgun (WGS) entry which is preliminary data.</text>
</comment>
<evidence type="ECO:0000313" key="2">
    <source>
        <dbReference type="EMBL" id="GAF88176.1"/>
    </source>
</evidence>
<feature type="non-terminal residue" evidence="2">
    <location>
        <position position="81"/>
    </location>
</feature>
<feature type="transmembrane region" description="Helical" evidence="1">
    <location>
        <begin position="58"/>
        <end position="78"/>
    </location>
</feature>
<dbReference type="SUPFAM" id="SSF103473">
    <property type="entry name" value="MFS general substrate transporter"/>
    <property type="match status" value="1"/>
</dbReference>
<organism evidence="2">
    <name type="scientific">marine sediment metagenome</name>
    <dbReference type="NCBI Taxonomy" id="412755"/>
    <lineage>
        <taxon>unclassified sequences</taxon>
        <taxon>metagenomes</taxon>
        <taxon>ecological metagenomes</taxon>
    </lineage>
</organism>
<proteinExistence type="predicted"/>
<keyword evidence="1" id="KW-1133">Transmembrane helix</keyword>
<accession>X0TLM1</accession>
<evidence type="ECO:0008006" key="3">
    <source>
        <dbReference type="Google" id="ProtNLM"/>
    </source>
</evidence>
<name>X0TLM1_9ZZZZ</name>
<feature type="transmembrane region" description="Helical" evidence="1">
    <location>
        <begin position="12"/>
        <end position="38"/>
    </location>
</feature>
<dbReference type="InterPro" id="IPR036259">
    <property type="entry name" value="MFS_trans_sf"/>
</dbReference>
<gene>
    <name evidence="2" type="ORF">S01H1_20569</name>
</gene>
<sequence length="81" mass="8895">MRFGTLVASRAGFFFGWWVVFASAVIVFLTGGTFFYGFSVLFNPIVREFGWSRAAVSFAFSLRTEVGGIAAPIVGFLVDRV</sequence>
<dbReference type="AlphaFoldDB" id="X0TLM1"/>
<keyword evidence="1" id="KW-0812">Transmembrane</keyword>
<keyword evidence="1" id="KW-0472">Membrane</keyword>
<dbReference type="EMBL" id="BARS01011275">
    <property type="protein sequence ID" value="GAF88176.1"/>
    <property type="molecule type" value="Genomic_DNA"/>
</dbReference>
<reference evidence="2" key="1">
    <citation type="journal article" date="2014" name="Front. Microbiol.">
        <title>High frequency of phylogenetically diverse reductive dehalogenase-homologous genes in deep subseafloor sedimentary metagenomes.</title>
        <authorList>
            <person name="Kawai M."/>
            <person name="Futagami T."/>
            <person name="Toyoda A."/>
            <person name="Takaki Y."/>
            <person name="Nishi S."/>
            <person name="Hori S."/>
            <person name="Arai W."/>
            <person name="Tsubouchi T."/>
            <person name="Morono Y."/>
            <person name="Uchiyama I."/>
            <person name="Ito T."/>
            <person name="Fujiyama A."/>
            <person name="Inagaki F."/>
            <person name="Takami H."/>
        </authorList>
    </citation>
    <scope>NUCLEOTIDE SEQUENCE</scope>
    <source>
        <strain evidence="2">Expedition CK06-06</strain>
    </source>
</reference>
<protein>
    <recommendedName>
        <fullName evidence="3">Major facilitator superfamily (MFS) profile domain-containing protein</fullName>
    </recommendedName>
</protein>